<keyword evidence="2" id="KW-0732">Signal</keyword>
<dbReference type="AlphaFoldDB" id="A0A5R9FTZ4"/>
<dbReference type="InterPro" id="IPR011042">
    <property type="entry name" value="6-blade_b-propeller_TolB-like"/>
</dbReference>
<proteinExistence type="predicted"/>
<dbReference type="PANTHER" id="PTHR31460">
    <property type="match status" value="1"/>
</dbReference>
<dbReference type="Gene3D" id="2.120.10.30">
    <property type="entry name" value="TolB, C-terminal domain"/>
    <property type="match status" value="1"/>
</dbReference>
<dbReference type="InterPro" id="IPR053224">
    <property type="entry name" value="Sensory_adhesion_molecule"/>
</dbReference>
<sequence length="369" mass="38582">MSFAAATCAAVLATLAPVSLQQSSAAAEPAHPVAGHTAAHRAADVITGHATELYPEGVAWDPTRRAFLVGSASQGNLSVIGQDGSVKELAPSIGKVSTLGIRVDVARNRILVAYSDFWVRQRLDVGDQPPTSGVAVFALDTGELQRRIDVAGGRERTFANDLTVDRRGNIYVTDSVYDTVQRIGLDGKVSPVATDPRFAADIVGLNGIVWHPDGYLLAVRYDTGAMFRITPGAPADRRVREVRLPKPLVGTDGLGLRADGSLIVVTNSIGAAVGVPGGVDAVTALDSDDGWRSAEFTTRVDPWPTNGPTTVAVTPFGDYALSGQVGELLAGRVSDLITLRRIPTAAAPSGSPTNSPSTPTSPTSEENDR</sequence>
<evidence type="ECO:0000256" key="2">
    <source>
        <dbReference type="SAM" id="SignalP"/>
    </source>
</evidence>
<feature type="domain" description="SMP-30/Gluconolactonase/LRE-like region" evidence="3">
    <location>
        <begin position="55"/>
        <end position="268"/>
    </location>
</feature>
<evidence type="ECO:0000313" key="5">
    <source>
        <dbReference type="Proteomes" id="UP000305906"/>
    </source>
</evidence>
<comment type="caution">
    <text evidence="4">The sequence shown here is derived from an EMBL/GenBank/DDBJ whole genome shotgun (WGS) entry which is preliminary data.</text>
</comment>
<dbReference type="EMBL" id="VBZC01000004">
    <property type="protein sequence ID" value="TLS47437.1"/>
    <property type="molecule type" value="Genomic_DNA"/>
</dbReference>
<keyword evidence="5" id="KW-1185">Reference proteome</keyword>
<name>A0A5R9FTZ4_9ACTN</name>
<reference evidence="4 5" key="1">
    <citation type="submission" date="2019-05" db="EMBL/GenBank/DDBJ databases">
        <title>Streptomyces sp. NEAU-C151, a novel actinomycete isolated from soil.</title>
        <authorList>
            <person name="Han L."/>
            <person name="Jiang H."/>
        </authorList>
    </citation>
    <scope>NUCLEOTIDE SEQUENCE [LARGE SCALE GENOMIC DNA]</scope>
    <source>
        <strain evidence="4 5">NEAU-C151</strain>
    </source>
</reference>
<gene>
    <name evidence="4" type="ORF">FE633_04885</name>
</gene>
<organism evidence="4 5">
    <name type="scientific">Streptomyces montanus</name>
    <dbReference type="NCBI Taxonomy" id="2580423"/>
    <lineage>
        <taxon>Bacteria</taxon>
        <taxon>Bacillati</taxon>
        <taxon>Actinomycetota</taxon>
        <taxon>Actinomycetes</taxon>
        <taxon>Kitasatosporales</taxon>
        <taxon>Streptomycetaceae</taxon>
        <taxon>Streptomyces</taxon>
    </lineage>
</organism>
<evidence type="ECO:0000259" key="3">
    <source>
        <dbReference type="Pfam" id="PF08450"/>
    </source>
</evidence>
<dbReference type="SUPFAM" id="SSF63829">
    <property type="entry name" value="Calcium-dependent phosphotriesterase"/>
    <property type="match status" value="1"/>
</dbReference>
<feature type="chain" id="PRO_5024463532" description="SMP-30/Gluconolactonase/LRE-like region domain-containing protein" evidence="2">
    <location>
        <begin position="27"/>
        <end position="369"/>
    </location>
</feature>
<evidence type="ECO:0000256" key="1">
    <source>
        <dbReference type="SAM" id="MobiDB-lite"/>
    </source>
</evidence>
<evidence type="ECO:0000313" key="4">
    <source>
        <dbReference type="EMBL" id="TLS47437.1"/>
    </source>
</evidence>
<dbReference type="Pfam" id="PF08450">
    <property type="entry name" value="SGL"/>
    <property type="match status" value="1"/>
</dbReference>
<feature type="signal peptide" evidence="2">
    <location>
        <begin position="1"/>
        <end position="26"/>
    </location>
</feature>
<dbReference type="PANTHER" id="PTHR31460:SF3">
    <property type="entry name" value="MESOCENTIN"/>
    <property type="match status" value="1"/>
</dbReference>
<accession>A0A5R9FTZ4</accession>
<feature type="region of interest" description="Disordered" evidence="1">
    <location>
        <begin position="344"/>
        <end position="369"/>
    </location>
</feature>
<dbReference type="InterPro" id="IPR013658">
    <property type="entry name" value="SGL"/>
</dbReference>
<protein>
    <recommendedName>
        <fullName evidence="3">SMP-30/Gluconolactonase/LRE-like region domain-containing protein</fullName>
    </recommendedName>
</protein>
<dbReference type="Proteomes" id="UP000305906">
    <property type="component" value="Unassembled WGS sequence"/>
</dbReference>